<feature type="domain" description="Cytochrome c" evidence="6">
    <location>
        <begin position="38"/>
        <end position="146"/>
    </location>
</feature>
<evidence type="ECO:0000259" key="6">
    <source>
        <dbReference type="PROSITE" id="PS51007"/>
    </source>
</evidence>
<name>A0A3D9BW36_9RHOB</name>
<dbReference type="GO" id="GO:0046872">
    <property type="term" value="F:metal ion binding"/>
    <property type="evidence" value="ECO:0007669"/>
    <property type="project" value="UniProtKB-KW"/>
</dbReference>
<protein>
    <submittedName>
        <fullName evidence="7">Diacylglycerol kinase</fullName>
    </submittedName>
</protein>
<evidence type="ECO:0000256" key="1">
    <source>
        <dbReference type="ARBA" id="ARBA00022617"/>
    </source>
</evidence>
<dbReference type="InterPro" id="IPR036909">
    <property type="entry name" value="Cyt_c-like_dom_sf"/>
</dbReference>
<keyword evidence="7" id="KW-0808">Transferase</keyword>
<comment type="caution">
    <text evidence="7">The sequence shown here is derived from an EMBL/GenBank/DDBJ whole genome shotgun (WGS) entry which is preliminary data.</text>
</comment>
<feature type="domain" description="Cytochrome c" evidence="6">
    <location>
        <begin position="187"/>
        <end position="293"/>
    </location>
</feature>
<organism evidence="7 8">
    <name type="scientific">Rhodosalinus sediminis</name>
    <dbReference type="NCBI Taxonomy" id="1940533"/>
    <lineage>
        <taxon>Bacteria</taxon>
        <taxon>Pseudomonadati</taxon>
        <taxon>Pseudomonadota</taxon>
        <taxon>Alphaproteobacteria</taxon>
        <taxon>Rhodobacterales</taxon>
        <taxon>Paracoccaceae</taxon>
        <taxon>Rhodosalinus</taxon>
    </lineage>
</organism>
<keyword evidence="1 4" id="KW-0349">Heme</keyword>
<keyword evidence="8" id="KW-1185">Reference proteome</keyword>
<proteinExistence type="predicted"/>
<dbReference type="GO" id="GO:0009055">
    <property type="term" value="F:electron transfer activity"/>
    <property type="evidence" value="ECO:0007669"/>
    <property type="project" value="InterPro"/>
</dbReference>
<evidence type="ECO:0000256" key="5">
    <source>
        <dbReference type="SAM" id="SignalP"/>
    </source>
</evidence>
<dbReference type="GO" id="GO:0020037">
    <property type="term" value="F:heme binding"/>
    <property type="evidence" value="ECO:0007669"/>
    <property type="project" value="InterPro"/>
</dbReference>
<dbReference type="Pfam" id="PF00034">
    <property type="entry name" value="Cytochrom_C"/>
    <property type="match status" value="1"/>
</dbReference>
<dbReference type="EMBL" id="QOHR01000006">
    <property type="protein sequence ID" value="REC57606.1"/>
    <property type="molecule type" value="Genomic_DNA"/>
</dbReference>
<evidence type="ECO:0000313" key="8">
    <source>
        <dbReference type="Proteomes" id="UP000257131"/>
    </source>
</evidence>
<dbReference type="InterPro" id="IPR009056">
    <property type="entry name" value="Cyt_c-like_dom"/>
</dbReference>
<keyword evidence="3 4" id="KW-0408">Iron</keyword>
<reference evidence="7 8" key="1">
    <citation type="journal article" date="2017" name="Int. J. Syst. Evol. Microbiol.">
        <title>Rhodosalinus sediminis gen. nov., sp. nov., isolated from marine saltern.</title>
        <authorList>
            <person name="Guo L.Y."/>
            <person name="Ling S.K."/>
            <person name="Li C.M."/>
            <person name="Chen G.J."/>
            <person name="Du Z.J."/>
        </authorList>
    </citation>
    <scope>NUCLEOTIDE SEQUENCE [LARGE SCALE GENOMIC DNA]</scope>
    <source>
        <strain evidence="7 8">WDN1C137</strain>
    </source>
</reference>
<dbReference type="RefSeq" id="WP_115979186.1">
    <property type="nucleotide sequence ID" value="NZ_QOHR01000006.1"/>
</dbReference>
<dbReference type="Gene3D" id="1.10.760.10">
    <property type="entry name" value="Cytochrome c-like domain"/>
    <property type="match status" value="2"/>
</dbReference>
<dbReference type="SUPFAM" id="SSF46626">
    <property type="entry name" value="Cytochrome c"/>
    <property type="match status" value="2"/>
</dbReference>
<dbReference type="PROSITE" id="PS51007">
    <property type="entry name" value="CYTC"/>
    <property type="match status" value="2"/>
</dbReference>
<gene>
    <name evidence="7" type="ORF">DRV84_07065</name>
</gene>
<dbReference type="PANTHER" id="PTHR35008:SF8">
    <property type="entry name" value="ALCOHOL DEHYDROGENASE CYTOCHROME C SUBUNIT"/>
    <property type="match status" value="1"/>
</dbReference>
<dbReference type="Proteomes" id="UP000257131">
    <property type="component" value="Unassembled WGS sequence"/>
</dbReference>
<feature type="signal peptide" evidence="5">
    <location>
        <begin position="1"/>
        <end position="23"/>
    </location>
</feature>
<dbReference type="InterPro" id="IPR051459">
    <property type="entry name" value="Cytochrome_c-type_DH"/>
</dbReference>
<dbReference type="GO" id="GO:0016301">
    <property type="term" value="F:kinase activity"/>
    <property type="evidence" value="ECO:0007669"/>
    <property type="project" value="UniProtKB-KW"/>
</dbReference>
<evidence type="ECO:0000256" key="4">
    <source>
        <dbReference type="PROSITE-ProRule" id="PRU00433"/>
    </source>
</evidence>
<evidence type="ECO:0000313" key="7">
    <source>
        <dbReference type="EMBL" id="REC57606.1"/>
    </source>
</evidence>
<evidence type="ECO:0000256" key="2">
    <source>
        <dbReference type="ARBA" id="ARBA00022723"/>
    </source>
</evidence>
<dbReference type="OrthoDB" id="9811281at2"/>
<accession>A0A3D9BW36</accession>
<keyword evidence="7" id="KW-0418">Kinase</keyword>
<dbReference type="PANTHER" id="PTHR35008">
    <property type="entry name" value="BLL4482 PROTEIN-RELATED"/>
    <property type="match status" value="1"/>
</dbReference>
<feature type="chain" id="PRO_5017576722" evidence="5">
    <location>
        <begin position="24"/>
        <end position="293"/>
    </location>
</feature>
<evidence type="ECO:0000256" key="3">
    <source>
        <dbReference type="ARBA" id="ARBA00023004"/>
    </source>
</evidence>
<keyword evidence="5" id="KW-0732">Signal</keyword>
<keyword evidence="2 4" id="KW-0479">Metal-binding</keyword>
<dbReference type="AlphaFoldDB" id="A0A3D9BW36"/>
<sequence>MRRFLTILIGLAAVLAAAGWVLSAPSRLPAAATEGVTGDAAAGERIFLAGGCASCHAAADAEGAERRVLAGGAPLETDFGTFVAPNISPDPEHGIGDWSFAEFADAMLRGVSPEGRHYYPAFPYTSYTKMEMQDVADLWAFLRTLPEADAESAPSEVAFPYSLRRGIGLWKRLYLRDDFVMAHAGTEALERGRYLVEALAHCGECHTPRDRFGGPDTARWLAGAPNPSGEGRIPDITPAALGWSASDIAWYLESGFTPDYDSAGGSMADVVTNLAALEAADREAIAAYLLALE</sequence>